<dbReference type="Proteomes" id="UP000625804">
    <property type="component" value="Unassembled WGS sequence"/>
</dbReference>
<keyword evidence="7 8" id="KW-0472">Membrane</keyword>
<evidence type="ECO:0000256" key="3">
    <source>
        <dbReference type="ARBA" id="ARBA00022448"/>
    </source>
</evidence>
<dbReference type="GO" id="GO:0005886">
    <property type="term" value="C:plasma membrane"/>
    <property type="evidence" value="ECO:0007669"/>
    <property type="project" value="UniProtKB-SubCell"/>
</dbReference>
<evidence type="ECO:0000256" key="1">
    <source>
        <dbReference type="ARBA" id="ARBA00004651"/>
    </source>
</evidence>
<sequence length="187" mass="19639">MKLKDMMYVSLLTAIVAALGLLPPIVLPFTPVPITSQSLGVMLAGAILGARRGCMSLLIFVLLVAIGAPILSGGRGGFGVIVGPSGGYIIGYIIGAFIVGLLVEKFWNSLTTLKIFLFNIVGGIFVVYLLGVSYYAHVSNLNIGEAAISALVYIPGDLIKALVAAVIAMKMKKSYPLIQKVNKKEAA</sequence>
<keyword evidence="4 8" id="KW-1003">Cell membrane</keyword>
<evidence type="ECO:0000313" key="10">
    <source>
        <dbReference type="EMBL" id="NSL52430.1"/>
    </source>
</evidence>
<evidence type="ECO:0000256" key="8">
    <source>
        <dbReference type="PIRNR" id="PIRNR016661"/>
    </source>
</evidence>
<comment type="similarity">
    <text evidence="2 8">Belongs to the BioY family.</text>
</comment>
<dbReference type="GO" id="GO:0015225">
    <property type="term" value="F:biotin transmembrane transporter activity"/>
    <property type="evidence" value="ECO:0007669"/>
    <property type="project" value="UniProtKB-UniRule"/>
</dbReference>
<dbReference type="PANTHER" id="PTHR34295">
    <property type="entry name" value="BIOTIN TRANSPORTER BIOY"/>
    <property type="match status" value="1"/>
</dbReference>
<feature type="transmembrane region" description="Helical" evidence="9">
    <location>
        <begin position="148"/>
        <end position="169"/>
    </location>
</feature>
<gene>
    <name evidence="10" type="ORF">HR057_11765</name>
</gene>
<evidence type="ECO:0000256" key="9">
    <source>
        <dbReference type="SAM" id="Phobius"/>
    </source>
</evidence>
<proteinExistence type="inferred from homology"/>
<keyword evidence="5 9" id="KW-0812">Transmembrane</keyword>
<feature type="transmembrane region" description="Helical" evidence="9">
    <location>
        <begin position="7"/>
        <end position="26"/>
    </location>
</feature>
<dbReference type="Gene3D" id="1.10.1760.20">
    <property type="match status" value="1"/>
</dbReference>
<dbReference type="Pfam" id="PF02632">
    <property type="entry name" value="BioY"/>
    <property type="match status" value="1"/>
</dbReference>
<evidence type="ECO:0000256" key="7">
    <source>
        <dbReference type="ARBA" id="ARBA00023136"/>
    </source>
</evidence>
<dbReference type="EMBL" id="JABTTE010000016">
    <property type="protein sequence ID" value="NSL52430.1"/>
    <property type="molecule type" value="Genomic_DNA"/>
</dbReference>
<dbReference type="PIRSF" id="PIRSF016661">
    <property type="entry name" value="BioY"/>
    <property type="match status" value="1"/>
</dbReference>
<evidence type="ECO:0000256" key="2">
    <source>
        <dbReference type="ARBA" id="ARBA00010692"/>
    </source>
</evidence>
<comment type="subcellular location">
    <subcellularLocation>
        <location evidence="1 8">Cell membrane</location>
        <topology evidence="1 8">Multi-pass membrane protein</topology>
    </subcellularLocation>
</comment>
<dbReference type="InterPro" id="IPR003784">
    <property type="entry name" value="BioY"/>
</dbReference>
<keyword evidence="3 8" id="KW-0813">Transport</keyword>
<keyword evidence="11" id="KW-1185">Reference proteome</keyword>
<evidence type="ECO:0000256" key="4">
    <source>
        <dbReference type="ARBA" id="ARBA00022475"/>
    </source>
</evidence>
<name>A0A8J8GHJ0_9BACI</name>
<dbReference type="PANTHER" id="PTHR34295:SF4">
    <property type="entry name" value="BIOTIN TRANSPORTER BIOY-RELATED"/>
    <property type="match status" value="1"/>
</dbReference>
<protein>
    <recommendedName>
        <fullName evidence="8">Biotin transporter</fullName>
    </recommendedName>
</protein>
<keyword evidence="6 9" id="KW-1133">Transmembrane helix</keyword>
<evidence type="ECO:0000256" key="6">
    <source>
        <dbReference type="ARBA" id="ARBA00022989"/>
    </source>
</evidence>
<comment type="caution">
    <text evidence="10">The sequence shown here is derived from an EMBL/GenBank/DDBJ whole genome shotgun (WGS) entry which is preliminary data.</text>
</comment>
<feature type="transmembrane region" description="Helical" evidence="9">
    <location>
        <begin position="115"/>
        <end position="136"/>
    </location>
</feature>
<accession>A0A8J8GHJ0</accession>
<evidence type="ECO:0000256" key="5">
    <source>
        <dbReference type="ARBA" id="ARBA00022692"/>
    </source>
</evidence>
<dbReference type="AlphaFoldDB" id="A0A8J8GHJ0"/>
<dbReference type="RefSeq" id="WP_173731638.1">
    <property type="nucleotide sequence ID" value="NZ_JABTTE010000016.1"/>
</dbReference>
<evidence type="ECO:0000313" key="11">
    <source>
        <dbReference type="Proteomes" id="UP000625804"/>
    </source>
</evidence>
<organism evidence="10 11">
    <name type="scientific">Calidifontibacillus erzurumensis</name>
    <dbReference type="NCBI Taxonomy" id="2741433"/>
    <lineage>
        <taxon>Bacteria</taxon>
        <taxon>Bacillati</taxon>
        <taxon>Bacillota</taxon>
        <taxon>Bacilli</taxon>
        <taxon>Bacillales</taxon>
        <taxon>Bacillaceae</taxon>
        <taxon>Calidifontibacillus/Schinkia group</taxon>
        <taxon>Calidifontibacillus</taxon>
    </lineage>
</organism>
<reference evidence="10" key="1">
    <citation type="submission" date="2020-06" db="EMBL/GenBank/DDBJ databases">
        <title>A novel thermopfilic bacterium from Erzurum, Turkey.</title>
        <authorList>
            <person name="Adiguzel A."/>
            <person name="Ay H."/>
            <person name="Baltaci M.O."/>
        </authorList>
    </citation>
    <scope>NUCLEOTIDE SEQUENCE</scope>
    <source>
        <strain evidence="10">P2</strain>
    </source>
</reference>
<feature type="transmembrane region" description="Helical" evidence="9">
    <location>
        <begin position="57"/>
        <end position="74"/>
    </location>
</feature>
<feature type="transmembrane region" description="Helical" evidence="9">
    <location>
        <begin position="32"/>
        <end position="50"/>
    </location>
</feature>
<feature type="transmembrane region" description="Helical" evidence="9">
    <location>
        <begin position="86"/>
        <end position="103"/>
    </location>
</feature>